<feature type="domain" description="Helicase ATP-binding" evidence="9">
    <location>
        <begin position="16"/>
        <end position="305"/>
    </location>
</feature>
<dbReference type="Gene3D" id="3.40.50.300">
    <property type="entry name" value="P-loop containing nucleotide triphosphate hydrolases"/>
    <property type="match status" value="2"/>
</dbReference>
<organism evidence="10 11">
    <name type="scientific">Rheinheimera marina</name>
    <dbReference type="NCBI Taxonomy" id="1774958"/>
    <lineage>
        <taxon>Bacteria</taxon>
        <taxon>Pseudomonadati</taxon>
        <taxon>Pseudomonadota</taxon>
        <taxon>Gammaproteobacteria</taxon>
        <taxon>Chromatiales</taxon>
        <taxon>Chromatiaceae</taxon>
        <taxon>Rheinheimera</taxon>
    </lineage>
</organism>
<proteinExistence type="predicted"/>
<gene>
    <name evidence="10" type="primary">dinG</name>
    <name evidence="10" type="ORF">ACFO3I_12920</name>
</gene>
<evidence type="ECO:0000256" key="6">
    <source>
        <dbReference type="ARBA" id="ARBA00023004"/>
    </source>
</evidence>
<dbReference type="InterPro" id="IPR014013">
    <property type="entry name" value="Helic_SF1/SF2_ATP-bd_DinG/Rad3"/>
</dbReference>
<dbReference type="Pfam" id="PF13307">
    <property type="entry name" value="Helicase_C_2"/>
    <property type="match status" value="1"/>
</dbReference>
<evidence type="ECO:0000256" key="7">
    <source>
        <dbReference type="ARBA" id="ARBA00023014"/>
    </source>
</evidence>
<evidence type="ECO:0000256" key="2">
    <source>
        <dbReference type="ARBA" id="ARBA00022741"/>
    </source>
</evidence>
<dbReference type="Pfam" id="PF06733">
    <property type="entry name" value="DEAD_2"/>
    <property type="match status" value="1"/>
</dbReference>
<dbReference type="PANTHER" id="PTHR11472:SF59">
    <property type="entry name" value="ATP-DEPENDENT DNA HELICASE DING"/>
    <property type="match status" value="1"/>
</dbReference>
<accession>A0ABV9JNS7</accession>
<dbReference type="GO" id="GO:0016787">
    <property type="term" value="F:hydrolase activity"/>
    <property type="evidence" value="ECO:0007669"/>
    <property type="project" value="UniProtKB-KW"/>
</dbReference>
<dbReference type="GO" id="GO:0003678">
    <property type="term" value="F:DNA helicase activity"/>
    <property type="evidence" value="ECO:0007669"/>
    <property type="project" value="UniProtKB-EC"/>
</dbReference>
<keyword evidence="11" id="KW-1185">Reference proteome</keyword>
<evidence type="ECO:0000256" key="1">
    <source>
        <dbReference type="ARBA" id="ARBA00022723"/>
    </source>
</evidence>
<dbReference type="NCBIfam" id="NF008729">
    <property type="entry name" value="PRK11747.1"/>
    <property type="match status" value="1"/>
</dbReference>
<dbReference type="InterPro" id="IPR006555">
    <property type="entry name" value="ATP-dep_Helicase_C"/>
</dbReference>
<keyword evidence="5" id="KW-0067">ATP-binding</keyword>
<keyword evidence="2" id="KW-0547">Nucleotide-binding</keyword>
<keyword evidence="3 10" id="KW-0378">Hydrolase</keyword>
<dbReference type="InterPro" id="IPR010614">
    <property type="entry name" value="RAD3-like_helicase_DEAD"/>
</dbReference>
<dbReference type="EMBL" id="JBHSGB010000010">
    <property type="protein sequence ID" value="MFC4655911.1"/>
    <property type="molecule type" value="Genomic_DNA"/>
</dbReference>
<keyword evidence="4 10" id="KW-0347">Helicase</keyword>
<dbReference type="PANTHER" id="PTHR11472">
    <property type="entry name" value="DNA REPAIR DEAD HELICASE RAD3/XP-D SUBFAMILY MEMBER"/>
    <property type="match status" value="1"/>
</dbReference>
<protein>
    <submittedName>
        <fullName evidence="10">ATP-dependent DNA helicase DinG</fullName>
        <ecNumber evidence="10">3.6.4.12</ecNumber>
    </submittedName>
</protein>
<keyword evidence="1" id="KW-0479">Metal-binding</keyword>
<dbReference type="InterPro" id="IPR011545">
    <property type="entry name" value="DEAD/DEAH_box_helicase_dom"/>
</dbReference>
<dbReference type="PROSITE" id="PS51193">
    <property type="entry name" value="HELICASE_ATP_BIND_2"/>
    <property type="match status" value="1"/>
</dbReference>
<keyword evidence="6" id="KW-0408">Iron</keyword>
<dbReference type="SMART" id="SM00491">
    <property type="entry name" value="HELICc2"/>
    <property type="match status" value="1"/>
</dbReference>
<dbReference type="Proteomes" id="UP001595962">
    <property type="component" value="Unassembled WGS sequence"/>
</dbReference>
<dbReference type="RefSeq" id="WP_377334454.1">
    <property type="nucleotide sequence ID" value="NZ_JBHSGB010000010.1"/>
</dbReference>
<keyword evidence="7" id="KW-0411">Iron-sulfur</keyword>
<evidence type="ECO:0000256" key="4">
    <source>
        <dbReference type="ARBA" id="ARBA00022806"/>
    </source>
</evidence>
<sequence length="675" mass="75797">MLSDTLKQRIRSIHQALKQQLPDYQPRPGQNQMIAETANVIAGSYHSYDRVALIEAGTGTGKSLAYLMAAIPAAQFYKKKLVIATATVALQEQLVSKDLPFFRQHSGLKFEFCLVKGRQRYACVEKIKRQIQQPDLFGSATVASDLTLLPKWLELWQQGQWAGDRDSLDDAVTDSFWHVISADPQQCPRSHQHCPFHQSRQQVEQATVLVVNHALLLADLDSGAQILPAPEDCIYVIDEAHHLPDIGRDFFSAQAQLDLPERWLDKMKKLSQQLHGVLPQSGASTLCFQFDELWAELDKELRQLSRLISQQGWFGDKASYRFADALLPDWLQKLTNPLAECSGKLLSVVEKLQQLLTEAETEHKVAHKLTQPLLYELSQQQHRVQNQSELWQLFSVPQSKHVSQARWLEYQDHLSAHACPLSVSFMLDDLLFSQAFASILCSATLTTLNSFDHIRFELGLKDHEGLRMLRVASPFAYQHNASLLIPSMKTDPADEAFTDELVSCLPSYLDKTQGHLVLFASYWQMQQVAEGLRAKGWSLLVQGEASRQSLLDLHQQKINGGSGSILFGTQSFSEGLDLPGKLLTNLIITKLPFAVPSSPFEEAMAEAITKRGGNAFLQQTVPATARKLVQACGRLLRKEQDSGRVVILDRRLLTKSYGKAMLNALPPFSRIIEDN</sequence>
<dbReference type="InterPro" id="IPR027417">
    <property type="entry name" value="P-loop_NTPase"/>
</dbReference>
<comment type="caution">
    <text evidence="10">The sequence shown here is derived from an EMBL/GenBank/DDBJ whole genome shotgun (WGS) entry which is preliminary data.</text>
</comment>
<dbReference type="SUPFAM" id="SSF52540">
    <property type="entry name" value="P-loop containing nucleoside triphosphate hydrolases"/>
    <property type="match status" value="2"/>
</dbReference>
<evidence type="ECO:0000313" key="10">
    <source>
        <dbReference type="EMBL" id="MFC4655911.1"/>
    </source>
</evidence>
<keyword evidence="8" id="KW-0413">Isomerase</keyword>
<evidence type="ECO:0000256" key="3">
    <source>
        <dbReference type="ARBA" id="ARBA00022801"/>
    </source>
</evidence>
<evidence type="ECO:0000259" key="9">
    <source>
        <dbReference type="PROSITE" id="PS51193"/>
    </source>
</evidence>
<dbReference type="Pfam" id="PF00270">
    <property type="entry name" value="DEAD"/>
    <property type="match status" value="1"/>
</dbReference>
<name>A0ABV9JNS7_9GAMM</name>
<dbReference type="EC" id="3.6.4.12" evidence="10"/>
<dbReference type="InterPro" id="IPR045028">
    <property type="entry name" value="DinG/Rad3-like"/>
</dbReference>
<evidence type="ECO:0000313" key="11">
    <source>
        <dbReference type="Proteomes" id="UP001595962"/>
    </source>
</evidence>
<evidence type="ECO:0000256" key="8">
    <source>
        <dbReference type="ARBA" id="ARBA00023235"/>
    </source>
</evidence>
<evidence type="ECO:0000256" key="5">
    <source>
        <dbReference type="ARBA" id="ARBA00022840"/>
    </source>
</evidence>
<reference evidence="11" key="1">
    <citation type="journal article" date="2019" name="Int. J. Syst. Evol. Microbiol.">
        <title>The Global Catalogue of Microorganisms (GCM) 10K type strain sequencing project: providing services to taxonomists for standard genome sequencing and annotation.</title>
        <authorList>
            <consortium name="The Broad Institute Genomics Platform"/>
            <consortium name="The Broad Institute Genome Sequencing Center for Infectious Disease"/>
            <person name="Wu L."/>
            <person name="Ma J."/>
        </authorList>
    </citation>
    <scope>NUCLEOTIDE SEQUENCE [LARGE SCALE GENOMIC DNA]</scope>
    <source>
        <strain evidence="11">DT28</strain>
    </source>
</reference>